<protein>
    <submittedName>
        <fullName evidence="1">Uncharacterized protein</fullName>
    </submittedName>
</protein>
<evidence type="ECO:0000313" key="1">
    <source>
        <dbReference type="EMBL" id="BBO78886.1"/>
    </source>
</evidence>
<dbReference type="AlphaFoldDB" id="A0A5K7ZAL4"/>
<evidence type="ECO:0000313" key="2">
    <source>
        <dbReference type="Proteomes" id="UP000427769"/>
    </source>
</evidence>
<dbReference type="KEGG" id="dwd:DSCW_63030"/>
<accession>A0A5K7ZAL4</accession>
<dbReference type="Proteomes" id="UP000427769">
    <property type="component" value="Chromosome"/>
</dbReference>
<name>A0A5K7ZAL4_9BACT</name>
<gene>
    <name evidence="1" type="ORF">DSCW_63030</name>
</gene>
<dbReference type="OrthoDB" id="5893955at2"/>
<reference evidence="1 2" key="1">
    <citation type="submission" date="2019-11" db="EMBL/GenBank/DDBJ databases">
        <title>Comparative genomics of hydrocarbon-degrading Desulfosarcina strains.</title>
        <authorList>
            <person name="Watanabe M."/>
            <person name="Kojima H."/>
            <person name="Fukui M."/>
        </authorList>
    </citation>
    <scope>NUCLEOTIDE SEQUENCE [LARGE SCALE GENOMIC DNA]</scope>
    <source>
        <strain evidence="1 2">PP31</strain>
    </source>
</reference>
<proteinExistence type="predicted"/>
<dbReference type="EMBL" id="AP021875">
    <property type="protein sequence ID" value="BBO78886.1"/>
    <property type="molecule type" value="Genomic_DNA"/>
</dbReference>
<dbReference type="RefSeq" id="WP_155307469.1">
    <property type="nucleotide sequence ID" value="NZ_AP021875.1"/>
</dbReference>
<keyword evidence="2" id="KW-1185">Reference proteome</keyword>
<organism evidence="1 2">
    <name type="scientific">Desulfosarcina widdelii</name>
    <dbReference type="NCBI Taxonomy" id="947919"/>
    <lineage>
        <taxon>Bacteria</taxon>
        <taxon>Pseudomonadati</taxon>
        <taxon>Thermodesulfobacteriota</taxon>
        <taxon>Desulfobacteria</taxon>
        <taxon>Desulfobacterales</taxon>
        <taxon>Desulfosarcinaceae</taxon>
        <taxon>Desulfosarcina</taxon>
    </lineage>
</organism>
<sequence>MNRFKTEQIRKRYEARKGLSPEDIEIFDKQDSELNKICELARKIHIERFPEEYDFMLDSISDSNVKSMGKNPMNREYVERIKAKRTALGVSQLSQSGLPTSSDTMDFCIEEAKMMISTAE</sequence>